<proteinExistence type="predicted"/>
<accession>W4M9T5</accession>
<sequence>MITGNNRMEITLRSVLYMAFGGGDVKRLMLVLAKTMNLLASRGSHTM</sequence>
<gene>
    <name evidence="1" type="ORF">ETSY2_14155</name>
</gene>
<organism evidence="1 2">
    <name type="scientific">Candidatus Entotheonella gemina</name>
    <dbReference type="NCBI Taxonomy" id="1429439"/>
    <lineage>
        <taxon>Bacteria</taxon>
        <taxon>Pseudomonadati</taxon>
        <taxon>Nitrospinota/Tectimicrobiota group</taxon>
        <taxon>Candidatus Tectimicrobiota</taxon>
        <taxon>Candidatus Entotheonellia</taxon>
        <taxon>Candidatus Entotheonellales</taxon>
        <taxon>Candidatus Entotheonellaceae</taxon>
        <taxon>Candidatus Entotheonella</taxon>
    </lineage>
</organism>
<keyword evidence="2" id="KW-1185">Reference proteome</keyword>
<dbReference type="HOGENOM" id="CLU_3165878_0_0_7"/>
<evidence type="ECO:0000313" key="1">
    <source>
        <dbReference type="EMBL" id="ETX06935.1"/>
    </source>
</evidence>
<reference evidence="1 2" key="1">
    <citation type="journal article" date="2014" name="Nature">
        <title>An environmental bacterial taxon with a large and distinct metabolic repertoire.</title>
        <authorList>
            <person name="Wilson M.C."/>
            <person name="Mori T."/>
            <person name="Ruckert C."/>
            <person name="Uria A.R."/>
            <person name="Helf M.J."/>
            <person name="Takada K."/>
            <person name="Gernert C."/>
            <person name="Steffens U.A."/>
            <person name="Heycke N."/>
            <person name="Schmitt S."/>
            <person name="Rinke C."/>
            <person name="Helfrich E.J."/>
            <person name="Brachmann A.O."/>
            <person name="Gurgui C."/>
            <person name="Wakimoto T."/>
            <person name="Kracht M."/>
            <person name="Crusemann M."/>
            <person name="Hentschel U."/>
            <person name="Abe I."/>
            <person name="Matsunaga S."/>
            <person name="Kalinowski J."/>
            <person name="Takeyama H."/>
            <person name="Piel J."/>
        </authorList>
    </citation>
    <scope>NUCLEOTIDE SEQUENCE [LARGE SCALE GENOMIC DNA]</scope>
    <source>
        <strain evidence="2">TSY2</strain>
    </source>
</reference>
<protein>
    <submittedName>
        <fullName evidence="1">Uncharacterized protein</fullName>
    </submittedName>
</protein>
<evidence type="ECO:0000313" key="2">
    <source>
        <dbReference type="Proteomes" id="UP000019140"/>
    </source>
</evidence>
<name>W4M9T5_9BACT</name>
<comment type="caution">
    <text evidence="1">The sequence shown here is derived from an EMBL/GenBank/DDBJ whole genome shotgun (WGS) entry which is preliminary data.</text>
</comment>
<dbReference type="EMBL" id="AZHX01000568">
    <property type="protein sequence ID" value="ETX06935.1"/>
    <property type="molecule type" value="Genomic_DNA"/>
</dbReference>
<dbReference type="AlphaFoldDB" id="W4M9T5"/>
<dbReference type="Proteomes" id="UP000019140">
    <property type="component" value="Unassembled WGS sequence"/>
</dbReference>